<evidence type="ECO:0000256" key="8">
    <source>
        <dbReference type="ARBA" id="ARBA00023033"/>
    </source>
</evidence>
<dbReference type="Pfam" id="PF00857">
    <property type="entry name" value="Isochorismatase"/>
    <property type="match status" value="1"/>
</dbReference>
<dbReference type="InterPro" id="IPR002403">
    <property type="entry name" value="Cyt_P450_E_grp-IV"/>
</dbReference>
<evidence type="ECO:0000259" key="10">
    <source>
        <dbReference type="Pfam" id="PF00857"/>
    </source>
</evidence>
<dbReference type="EMBL" id="LJZO01000042">
    <property type="protein sequence ID" value="ROV91651.1"/>
    <property type="molecule type" value="Genomic_DNA"/>
</dbReference>
<dbReference type="AlphaFoldDB" id="A0A423VKW5"/>
<dbReference type="InterPro" id="IPR036396">
    <property type="entry name" value="Cyt_P450_sf"/>
</dbReference>
<accession>A0A423VKW5</accession>
<protein>
    <recommendedName>
        <fullName evidence="10">Isochorismatase-like domain-containing protein</fullName>
    </recommendedName>
</protein>
<evidence type="ECO:0000256" key="1">
    <source>
        <dbReference type="ARBA" id="ARBA00001971"/>
    </source>
</evidence>
<evidence type="ECO:0000313" key="11">
    <source>
        <dbReference type="EMBL" id="ROV91651.1"/>
    </source>
</evidence>
<dbReference type="GO" id="GO:0005506">
    <property type="term" value="F:iron ion binding"/>
    <property type="evidence" value="ECO:0007669"/>
    <property type="project" value="InterPro"/>
</dbReference>
<comment type="similarity">
    <text evidence="3">Belongs to the isochorismatase family.</text>
</comment>
<dbReference type="GO" id="GO:0016705">
    <property type="term" value="F:oxidoreductase activity, acting on paired donors, with incorporation or reduction of molecular oxygen"/>
    <property type="evidence" value="ECO:0007669"/>
    <property type="project" value="InterPro"/>
</dbReference>
<keyword evidence="5 9" id="KW-0479">Metal-binding</keyword>
<keyword evidence="12" id="KW-1185">Reference proteome</keyword>
<dbReference type="Gene3D" id="1.10.630.10">
    <property type="entry name" value="Cytochrome P450"/>
    <property type="match status" value="1"/>
</dbReference>
<comment type="similarity">
    <text evidence="4">Belongs to the cytochrome P450 family.</text>
</comment>
<dbReference type="Pfam" id="PF00067">
    <property type="entry name" value="p450"/>
    <property type="match status" value="1"/>
</dbReference>
<dbReference type="InterPro" id="IPR000868">
    <property type="entry name" value="Isochorismatase-like_dom"/>
</dbReference>
<keyword evidence="8" id="KW-0503">Monooxygenase</keyword>
<dbReference type="PANTHER" id="PTHR46206">
    <property type="entry name" value="CYTOCHROME P450"/>
    <property type="match status" value="1"/>
</dbReference>
<feature type="binding site" description="axial binding residue" evidence="9">
    <location>
        <position position="156"/>
    </location>
    <ligand>
        <name>heme</name>
        <dbReference type="ChEBI" id="CHEBI:30413"/>
    </ligand>
    <ligandPart>
        <name>Fe</name>
        <dbReference type="ChEBI" id="CHEBI:18248"/>
    </ligandPart>
</feature>
<evidence type="ECO:0000313" key="12">
    <source>
        <dbReference type="Proteomes" id="UP000284375"/>
    </source>
</evidence>
<dbReference type="PRINTS" id="PR00465">
    <property type="entry name" value="EP450IV"/>
</dbReference>
<evidence type="ECO:0000256" key="2">
    <source>
        <dbReference type="ARBA" id="ARBA00004167"/>
    </source>
</evidence>
<evidence type="ECO:0000256" key="9">
    <source>
        <dbReference type="PIRSR" id="PIRSR602403-1"/>
    </source>
</evidence>
<dbReference type="SUPFAM" id="SSF52499">
    <property type="entry name" value="Isochorismatase-like hydrolases"/>
    <property type="match status" value="1"/>
</dbReference>
<comment type="caution">
    <text evidence="11">The sequence shown here is derived from an EMBL/GenBank/DDBJ whole genome shotgun (WGS) entry which is preliminary data.</text>
</comment>
<dbReference type="GO" id="GO:0020037">
    <property type="term" value="F:heme binding"/>
    <property type="evidence" value="ECO:0007669"/>
    <property type="project" value="InterPro"/>
</dbReference>
<dbReference type="InterPro" id="IPR036380">
    <property type="entry name" value="Isochorismatase-like_sf"/>
</dbReference>
<evidence type="ECO:0000256" key="5">
    <source>
        <dbReference type="ARBA" id="ARBA00022723"/>
    </source>
</evidence>
<keyword evidence="7 9" id="KW-0408">Iron</keyword>
<gene>
    <name evidence="11" type="ORF">VSDG_07948</name>
</gene>
<dbReference type="InterPro" id="IPR001128">
    <property type="entry name" value="Cyt_P450"/>
</dbReference>
<keyword evidence="9" id="KW-0349">Heme</keyword>
<evidence type="ECO:0000256" key="4">
    <source>
        <dbReference type="ARBA" id="ARBA00010617"/>
    </source>
</evidence>
<proteinExistence type="inferred from homology"/>
<comment type="subcellular location">
    <subcellularLocation>
        <location evidence="2">Membrane</location>
        <topology evidence="2">Single-pass membrane protein</topology>
    </subcellularLocation>
</comment>
<dbReference type="SUPFAM" id="SSF48264">
    <property type="entry name" value="Cytochrome P450"/>
    <property type="match status" value="1"/>
</dbReference>
<organism evidence="11 12">
    <name type="scientific">Cytospora chrysosperma</name>
    <name type="common">Cytospora canker fungus</name>
    <name type="synonym">Sphaeria chrysosperma</name>
    <dbReference type="NCBI Taxonomy" id="252740"/>
    <lineage>
        <taxon>Eukaryota</taxon>
        <taxon>Fungi</taxon>
        <taxon>Dikarya</taxon>
        <taxon>Ascomycota</taxon>
        <taxon>Pezizomycotina</taxon>
        <taxon>Sordariomycetes</taxon>
        <taxon>Sordariomycetidae</taxon>
        <taxon>Diaporthales</taxon>
        <taxon>Cytosporaceae</taxon>
        <taxon>Cytospora</taxon>
    </lineage>
</organism>
<dbReference type="GO" id="GO:0004497">
    <property type="term" value="F:monooxygenase activity"/>
    <property type="evidence" value="ECO:0007669"/>
    <property type="project" value="UniProtKB-KW"/>
</dbReference>
<dbReference type="PANTHER" id="PTHR46206:SF6">
    <property type="entry name" value="CYTOCHROME P450 MONOOXYGENASE AN1598-RELATED"/>
    <property type="match status" value="1"/>
</dbReference>
<dbReference type="OrthoDB" id="245563at2759"/>
<dbReference type="Proteomes" id="UP000284375">
    <property type="component" value="Unassembled WGS sequence"/>
</dbReference>
<feature type="domain" description="Isochorismatase-like" evidence="10">
    <location>
        <begin position="220"/>
        <end position="400"/>
    </location>
</feature>
<dbReference type="Gene3D" id="3.40.50.850">
    <property type="entry name" value="Isochorismatase-like"/>
    <property type="match status" value="1"/>
</dbReference>
<evidence type="ECO:0000256" key="3">
    <source>
        <dbReference type="ARBA" id="ARBA00006336"/>
    </source>
</evidence>
<keyword evidence="6" id="KW-0560">Oxidoreductase</keyword>
<name>A0A423VKW5_CYTCH</name>
<sequence length="422" mass="46706">MTSTSLAGCPPQLKVANVTAADPSLRDALLAEIASVPDAEWATAGAYDRLHRLDSVLRESQRLSPPTTLGMKRLFNEAHTFRDGTHIPAGTYVCMPTSAIENDIMHTPNPERYDGLRAFRAWEQAQEEGNKTAAKEALFTTPTPSVLNFGYGKSACPGRFFAGVVIKMVLVKMLTDTGLRAGSPNPILIYGSHLSENEQKRNIEFSPFQATPKTVKMPRSALFVIDIQRELAHDPKTRIPHAERVCSASERILSAARGIIDAYRFREQQSPSIIVVVQHEEEPAKGNLVRGTEPWRLMFEPRDGVQEEVLVAKKTRNTFESNPDLADQLKADGITEIVTFGMQSECCVVETSKGALEAGFKVTILQGAHSTYDTESRSAIDIERAIEEELEGRGAEVIPWEDAVASWEQRRMISSYSIFSEL</sequence>
<reference evidence="11 12" key="1">
    <citation type="submission" date="2015-09" db="EMBL/GenBank/DDBJ databases">
        <title>Host preference determinants of Valsa canker pathogens revealed by comparative genomics.</title>
        <authorList>
            <person name="Yin Z."/>
            <person name="Huang L."/>
        </authorList>
    </citation>
    <scope>NUCLEOTIDE SEQUENCE [LARGE SCALE GENOMIC DNA]</scope>
    <source>
        <strain evidence="11 12">YSFL</strain>
    </source>
</reference>
<evidence type="ECO:0000256" key="7">
    <source>
        <dbReference type="ARBA" id="ARBA00023004"/>
    </source>
</evidence>
<dbReference type="GO" id="GO:0016020">
    <property type="term" value="C:membrane"/>
    <property type="evidence" value="ECO:0007669"/>
    <property type="project" value="UniProtKB-SubCell"/>
</dbReference>
<evidence type="ECO:0000256" key="6">
    <source>
        <dbReference type="ARBA" id="ARBA00023002"/>
    </source>
</evidence>
<comment type="cofactor">
    <cofactor evidence="1 9">
        <name>heme</name>
        <dbReference type="ChEBI" id="CHEBI:30413"/>
    </cofactor>
</comment>
<dbReference type="STRING" id="252740.A0A423VKW5"/>